<dbReference type="EMBL" id="JBEVYD010000008">
    <property type="protein sequence ID" value="KAL3230998.1"/>
    <property type="molecule type" value="Genomic_DNA"/>
</dbReference>
<feature type="region of interest" description="Disordered" evidence="8">
    <location>
        <begin position="60"/>
        <end position="88"/>
    </location>
</feature>
<evidence type="ECO:0000256" key="1">
    <source>
        <dbReference type="ARBA" id="ARBA00004123"/>
    </source>
</evidence>
<accession>A0ABR4NRW5</accession>
<feature type="coiled-coil region" evidence="7">
    <location>
        <begin position="389"/>
        <end position="428"/>
    </location>
</feature>
<dbReference type="PANTHER" id="PTHR14145:SF2">
    <property type="entry name" value="COP9 SIGNALOSOME COMPLEX SUBUNIT 1"/>
    <property type="match status" value="1"/>
</dbReference>
<dbReference type="Pfam" id="PF01399">
    <property type="entry name" value="PCI"/>
    <property type="match status" value="1"/>
</dbReference>
<gene>
    <name evidence="10" type="ORF">RNJ44_00637</name>
</gene>
<keyword evidence="7" id="KW-0175">Coiled coil</keyword>
<dbReference type="Proteomes" id="UP001623330">
    <property type="component" value="Unassembled WGS sequence"/>
</dbReference>
<evidence type="ECO:0000256" key="4">
    <source>
        <dbReference type="ARBA" id="ARBA00022490"/>
    </source>
</evidence>
<comment type="subcellular location">
    <subcellularLocation>
        <location evidence="2">Cytoplasm</location>
    </subcellularLocation>
    <subcellularLocation>
        <location evidence="1">Nucleus</location>
    </subcellularLocation>
</comment>
<dbReference type="SUPFAM" id="SSF46785">
    <property type="entry name" value="Winged helix' DNA-binding domain"/>
    <property type="match status" value="1"/>
</dbReference>
<reference evidence="10 11" key="1">
    <citation type="submission" date="2024-05" db="EMBL/GenBank/DDBJ databases">
        <title>Long read based assembly of the Candida bracarensis genome reveals expanded adhesin content.</title>
        <authorList>
            <person name="Marcet-Houben M."/>
            <person name="Ksiezopolska E."/>
            <person name="Gabaldon T."/>
        </authorList>
    </citation>
    <scope>NUCLEOTIDE SEQUENCE [LARGE SCALE GENOMIC DNA]</scope>
    <source>
        <strain evidence="10 11">CBM6</strain>
    </source>
</reference>
<evidence type="ECO:0000256" key="2">
    <source>
        <dbReference type="ARBA" id="ARBA00004496"/>
    </source>
</evidence>
<evidence type="ECO:0000256" key="7">
    <source>
        <dbReference type="SAM" id="Coils"/>
    </source>
</evidence>
<protein>
    <submittedName>
        <fullName evidence="10">Cop9 signalosome complex subunit 11</fullName>
    </submittedName>
</protein>
<keyword evidence="6" id="KW-0539">Nucleus</keyword>
<comment type="caution">
    <text evidence="10">The sequence shown here is derived from an EMBL/GenBank/DDBJ whole genome shotgun (WGS) entry which is preliminary data.</text>
</comment>
<dbReference type="PANTHER" id="PTHR14145">
    <property type="entry name" value="26S PROTESOME SUBUNIT 6"/>
    <property type="match status" value="1"/>
</dbReference>
<dbReference type="PROSITE" id="PS50250">
    <property type="entry name" value="PCI"/>
    <property type="match status" value="1"/>
</dbReference>
<feature type="domain" description="PCI" evidence="9">
    <location>
        <begin position="210"/>
        <end position="376"/>
    </location>
</feature>
<dbReference type="InterPro" id="IPR036390">
    <property type="entry name" value="WH_DNA-bd_sf"/>
</dbReference>
<evidence type="ECO:0000313" key="10">
    <source>
        <dbReference type="EMBL" id="KAL3230998.1"/>
    </source>
</evidence>
<dbReference type="InterPro" id="IPR019585">
    <property type="entry name" value="Rpn7/CSN1"/>
</dbReference>
<keyword evidence="4" id="KW-0963">Cytoplasm</keyword>
<evidence type="ECO:0000256" key="8">
    <source>
        <dbReference type="SAM" id="MobiDB-lite"/>
    </source>
</evidence>
<organism evidence="10 11">
    <name type="scientific">Nakaseomyces bracarensis</name>
    <dbReference type="NCBI Taxonomy" id="273131"/>
    <lineage>
        <taxon>Eukaryota</taxon>
        <taxon>Fungi</taxon>
        <taxon>Dikarya</taxon>
        <taxon>Ascomycota</taxon>
        <taxon>Saccharomycotina</taxon>
        <taxon>Saccharomycetes</taxon>
        <taxon>Saccharomycetales</taxon>
        <taxon>Saccharomycetaceae</taxon>
        <taxon>Nakaseomyces</taxon>
    </lineage>
</organism>
<evidence type="ECO:0000256" key="6">
    <source>
        <dbReference type="ARBA" id="ARBA00023242"/>
    </source>
</evidence>
<feature type="compositionally biased region" description="Basic and acidic residues" evidence="8">
    <location>
        <begin position="74"/>
        <end position="88"/>
    </location>
</feature>
<proteinExistence type="inferred from homology"/>
<comment type="similarity">
    <text evidence="3">Belongs to the CSN1 family.</text>
</comment>
<evidence type="ECO:0000259" key="9">
    <source>
        <dbReference type="PROSITE" id="PS50250"/>
    </source>
</evidence>
<dbReference type="SMART" id="SM00088">
    <property type="entry name" value="PINT"/>
    <property type="match status" value="1"/>
</dbReference>
<dbReference type="Gene3D" id="1.25.40.570">
    <property type="match status" value="1"/>
</dbReference>
<sequence length="449" mass="52739">MMLEQLDHYNPITRVETIAHLIKVGYGDESDRRQLGHQGLSIIGTYDDGQSPHRKIFEQSAGQSLEDVVQSHNRRPDQERSDSFGMYGDHKEDRKQQIVKNLLSHRYLEALALLDAAAAIEEKTYRHMEHFVQIMMFSGNYKNIQELEYRLQFSFSSDLILDDYFQQLSEMALRSERESISRIKLGICMSYFIEKKYFDCASRFFKFYEDDPEAMICILKKDDEKETLLLQHEIMAMITVATLVSVPMSNYDDLISIDSLGEVFDTCFLLSRCLKLLINTSFKRFCHIWHTQIHHTCRLSYFLHDSWDRAQSLMRSKIYSFYLKISKRLTISYLSEKLGIDYDKVREEVTKLIVTGSLNFVIDGDIITYVNRTLSSVVTEHLLQNSDKIDKLLNIQKKRNEELKELIQENILEDNRTIQDQLKNQRNNEVMNMDEMNVLSDEMDNIISE</sequence>
<keyword evidence="11" id="KW-1185">Reference proteome</keyword>
<keyword evidence="5" id="KW-0736">Signalosome</keyword>
<name>A0ABR4NRW5_9SACH</name>
<dbReference type="InterPro" id="IPR000717">
    <property type="entry name" value="PCI_dom"/>
</dbReference>
<evidence type="ECO:0000256" key="5">
    <source>
        <dbReference type="ARBA" id="ARBA00022790"/>
    </source>
</evidence>
<evidence type="ECO:0000313" key="11">
    <source>
        <dbReference type="Proteomes" id="UP001623330"/>
    </source>
</evidence>
<evidence type="ECO:0000256" key="3">
    <source>
        <dbReference type="ARBA" id="ARBA00008793"/>
    </source>
</evidence>